<dbReference type="EMBL" id="BAABMM010000042">
    <property type="protein sequence ID" value="GAA5253009.1"/>
    <property type="molecule type" value="Genomic_DNA"/>
</dbReference>
<keyword evidence="2" id="KW-1185">Reference proteome</keyword>
<name>A0ABP9U0H6_9RICK</name>
<dbReference type="SUPFAM" id="SSF50993">
    <property type="entry name" value="Peptidase/esterase 'gauge' domain"/>
    <property type="match status" value="1"/>
</dbReference>
<comment type="caution">
    <text evidence="1">The sequence shown here is derived from an EMBL/GenBank/DDBJ whole genome shotgun (WGS) entry which is preliminary data.</text>
</comment>
<dbReference type="Proteomes" id="UP001628124">
    <property type="component" value="Unassembled WGS sequence"/>
</dbReference>
<evidence type="ECO:0000313" key="2">
    <source>
        <dbReference type="Proteomes" id="UP001628124"/>
    </source>
</evidence>
<sequence>MIKIRKGYGRRTLVENYSKDKPNWEVLIDFDKLSKKLGKKVMYRGGSDCFQNSNRYLITMSFGVKDEMFFREWDLDKKDFVKNGFELTTSSGRLLEGKFTYPTWIDQDTIIFNPVFHKEEVTDSLYPNSLYIWKRGAPVEKAKKYLKY</sequence>
<accession>A0ABP9U0H6</accession>
<proteinExistence type="predicted"/>
<evidence type="ECO:0000313" key="1">
    <source>
        <dbReference type="EMBL" id="GAA5253009.1"/>
    </source>
</evidence>
<protein>
    <submittedName>
        <fullName evidence="1">Uncharacterized protein</fullName>
    </submittedName>
</protein>
<gene>
    <name evidence="1" type="ORF">KNCP2_12970</name>
</gene>
<organism evidence="1 2">
    <name type="scientific">Candidatus Rickettsia kedanie</name>
    <dbReference type="NCBI Taxonomy" id="3115352"/>
    <lineage>
        <taxon>Bacteria</taxon>
        <taxon>Pseudomonadati</taxon>
        <taxon>Pseudomonadota</taxon>
        <taxon>Alphaproteobacteria</taxon>
        <taxon>Rickettsiales</taxon>
        <taxon>Rickettsiaceae</taxon>
        <taxon>Rickettsieae</taxon>
        <taxon>Rickettsia</taxon>
        <taxon>spotted fever group</taxon>
    </lineage>
</organism>
<reference evidence="1 2" key="1">
    <citation type="journal article" date="2024" name="Microbiol. Immunol.">
        <title>Discovery of a novel spotted fever group Rickettsia, 'Candidatus Rickettsia kedanie,' in unfed larval chigger mites, Leptotrombidium scutellare.</title>
        <authorList>
            <person name="Ogawa M."/>
            <person name="Matsutani M."/>
            <person name="Katayama T."/>
            <person name="Takada N."/>
            <person name="Noda S."/>
            <person name="Takahashi M."/>
            <person name="Kageyama D."/>
            <person name="Hanaoka N."/>
            <person name="Ebihara H."/>
        </authorList>
    </citation>
    <scope>NUCLEOTIDE SEQUENCE [LARGE SCALE GENOMIC DNA]</scope>
    <source>
        <strain evidence="1 2">KNCP2-13</strain>
    </source>
</reference>